<proteinExistence type="predicted"/>
<name>A0A0J6YKV9_COCIT</name>
<sequence>MAPKHRPLNCPAPNDQGDDFNPASGSRFDHHIRILLTQLPHVTPALTSRKVQFSQPKVRKADVRIEIRLTAKDGKKELISARSPTRRRGPHSTGIRLAVSGFPLEIVDTAGLRLL</sequence>
<evidence type="ECO:0000313" key="2">
    <source>
        <dbReference type="EMBL" id="KMP07558.1"/>
    </source>
</evidence>
<evidence type="ECO:0000256" key="1">
    <source>
        <dbReference type="SAM" id="MobiDB-lite"/>
    </source>
</evidence>
<accession>A0A0J6YKV9</accession>
<gene>
    <name evidence="2" type="ORF">CIRG_07240</name>
</gene>
<organism evidence="2 3">
    <name type="scientific">Coccidioides immitis RMSCC 2394</name>
    <dbReference type="NCBI Taxonomy" id="404692"/>
    <lineage>
        <taxon>Eukaryota</taxon>
        <taxon>Fungi</taxon>
        <taxon>Dikarya</taxon>
        <taxon>Ascomycota</taxon>
        <taxon>Pezizomycotina</taxon>
        <taxon>Eurotiomycetes</taxon>
        <taxon>Eurotiomycetidae</taxon>
        <taxon>Onygenales</taxon>
        <taxon>Onygenaceae</taxon>
        <taxon>Coccidioides</taxon>
    </lineage>
</organism>
<dbReference type="EMBL" id="DS028097">
    <property type="protein sequence ID" value="KMP07558.1"/>
    <property type="molecule type" value="Genomic_DNA"/>
</dbReference>
<reference evidence="3" key="1">
    <citation type="journal article" date="2010" name="Genome Res.">
        <title>Population genomic sequencing of Coccidioides fungi reveals recent hybridization and transposon control.</title>
        <authorList>
            <person name="Neafsey D.E."/>
            <person name="Barker B.M."/>
            <person name="Sharpton T.J."/>
            <person name="Stajich J.E."/>
            <person name="Park D.J."/>
            <person name="Whiston E."/>
            <person name="Hung C.-Y."/>
            <person name="McMahan C."/>
            <person name="White J."/>
            <person name="Sykes S."/>
            <person name="Heiman D."/>
            <person name="Young S."/>
            <person name="Zeng Q."/>
            <person name="Abouelleil A."/>
            <person name="Aftuck L."/>
            <person name="Bessette D."/>
            <person name="Brown A."/>
            <person name="FitzGerald M."/>
            <person name="Lui A."/>
            <person name="Macdonald J.P."/>
            <person name="Priest M."/>
            <person name="Orbach M.J."/>
            <person name="Galgiani J.N."/>
            <person name="Kirkland T.N."/>
            <person name="Cole G.T."/>
            <person name="Birren B.W."/>
            <person name="Henn M.R."/>
            <person name="Taylor J.W."/>
            <person name="Rounsley S.D."/>
        </authorList>
    </citation>
    <scope>NUCLEOTIDE SEQUENCE [LARGE SCALE GENOMIC DNA]</scope>
    <source>
        <strain evidence="3">RMSCC 2394</strain>
    </source>
</reference>
<feature type="region of interest" description="Disordered" evidence="1">
    <location>
        <begin position="1"/>
        <end position="25"/>
    </location>
</feature>
<evidence type="ECO:0000313" key="3">
    <source>
        <dbReference type="Proteomes" id="UP000054565"/>
    </source>
</evidence>
<dbReference type="Proteomes" id="UP000054565">
    <property type="component" value="Unassembled WGS sequence"/>
</dbReference>
<dbReference type="AlphaFoldDB" id="A0A0J6YKV9"/>
<protein>
    <submittedName>
        <fullName evidence="2">Uncharacterized protein</fullName>
    </submittedName>
</protein>